<dbReference type="AlphaFoldDB" id="A0ABD6DQ90"/>
<sequence length="181" mass="18682">MSTADSTGRGHLHSLRDALTYPLTSDRRLLVAGVATALTYLVLVLSTFPQFSVQIVSRDPTDVVYAVSALTREVYLTTGWIGLALVVLYALLTGVALTHTAALYRQTRASGASSLATVLPGVLAAGCASCGAGVLGMLGFVGAMAALPFQGNLLRAAGILLLVGFLARTGDPRTCDVGDLT</sequence>
<evidence type="ECO:0000313" key="2">
    <source>
        <dbReference type="EMBL" id="MFD1647628.1"/>
    </source>
</evidence>
<reference evidence="2 3" key="1">
    <citation type="journal article" date="2019" name="Int. J. Syst. Evol. Microbiol.">
        <title>The Global Catalogue of Microorganisms (GCM) 10K type strain sequencing project: providing services to taxonomists for standard genome sequencing and annotation.</title>
        <authorList>
            <consortium name="The Broad Institute Genomics Platform"/>
            <consortium name="The Broad Institute Genome Sequencing Center for Infectious Disease"/>
            <person name="Wu L."/>
            <person name="Ma J."/>
        </authorList>
    </citation>
    <scope>NUCLEOTIDE SEQUENCE [LARGE SCALE GENOMIC DNA]</scope>
    <source>
        <strain evidence="2 3">CGMCC 1.10390</strain>
    </source>
</reference>
<keyword evidence="3" id="KW-1185">Reference proteome</keyword>
<dbReference type="Proteomes" id="UP001597034">
    <property type="component" value="Unassembled WGS sequence"/>
</dbReference>
<proteinExistence type="predicted"/>
<dbReference type="RefSeq" id="WP_256401891.1">
    <property type="nucleotide sequence ID" value="NZ_JANHJR010000004.1"/>
</dbReference>
<evidence type="ECO:0000313" key="3">
    <source>
        <dbReference type="Proteomes" id="UP001597034"/>
    </source>
</evidence>
<protein>
    <recommendedName>
        <fullName evidence="4">Yip1 domain-containing protein</fullName>
    </recommendedName>
</protein>
<keyword evidence="1" id="KW-1133">Transmembrane helix</keyword>
<comment type="caution">
    <text evidence="2">The sequence shown here is derived from an EMBL/GenBank/DDBJ whole genome shotgun (WGS) entry which is preliminary data.</text>
</comment>
<feature type="transmembrane region" description="Helical" evidence="1">
    <location>
        <begin position="116"/>
        <end position="141"/>
    </location>
</feature>
<keyword evidence="1" id="KW-0472">Membrane</keyword>
<keyword evidence="1" id="KW-0812">Transmembrane</keyword>
<accession>A0ABD6DQ90</accession>
<name>A0ABD6DQ90_9EURY</name>
<dbReference type="EMBL" id="JBHUDO010000004">
    <property type="protein sequence ID" value="MFD1647628.1"/>
    <property type="molecule type" value="Genomic_DNA"/>
</dbReference>
<evidence type="ECO:0008006" key="4">
    <source>
        <dbReference type="Google" id="ProtNLM"/>
    </source>
</evidence>
<feature type="transmembrane region" description="Helical" evidence="1">
    <location>
        <begin position="147"/>
        <end position="167"/>
    </location>
</feature>
<gene>
    <name evidence="2" type="ORF">ACFSBL_18200</name>
</gene>
<feature type="transmembrane region" description="Helical" evidence="1">
    <location>
        <begin position="29"/>
        <end position="48"/>
    </location>
</feature>
<organism evidence="2 3">
    <name type="scientific">Haloarchaeobius litoreus</name>
    <dbReference type="NCBI Taxonomy" id="755306"/>
    <lineage>
        <taxon>Archaea</taxon>
        <taxon>Methanobacteriati</taxon>
        <taxon>Methanobacteriota</taxon>
        <taxon>Stenosarchaea group</taxon>
        <taxon>Halobacteria</taxon>
        <taxon>Halobacteriales</taxon>
        <taxon>Halorubellaceae</taxon>
        <taxon>Haloarchaeobius</taxon>
    </lineage>
</organism>
<evidence type="ECO:0000256" key="1">
    <source>
        <dbReference type="SAM" id="Phobius"/>
    </source>
</evidence>
<feature type="transmembrane region" description="Helical" evidence="1">
    <location>
        <begin position="80"/>
        <end position="104"/>
    </location>
</feature>